<comment type="caution">
    <text evidence="2">The sequence shown here is derived from an EMBL/GenBank/DDBJ whole genome shotgun (WGS) entry which is preliminary data.</text>
</comment>
<feature type="non-terminal residue" evidence="2">
    <location>
        <position position="119"/>
    </location>
</feature>
<name>A0AAV5U5Z9_9BILA</name>
<evidence type="ECO:0000313" key="2">
    <source>
        <dbReference type="EMBL" id="GMT01952.1"/>
    </source>
</evidence>
<protein>
    <submittedName>
        <fullName evidence="2">Uncharacterized protein</fullName>
    </submittedName>
</protein>
<evidence type="ECO:0000256" key="1">
    <source>
        <dbReference type="SAM" id="MobiDB-lite"/>
    </source>
</evidence>
<dbReference type="EMBL" id="BTSX01000005">
    <property type="protein sequence ID" value="GMT01952.1"/>
    <property type="molecule type" value="Genomic_DNA"/>
</dbReference>
<proteinExistence type="predicted"/>
<accession>A0AAV5U5Z9</accession>
<organism evidence="2 3">
    <name type="scientific">Pristionchus entomophagus</name>
    <dbReference type="NCBI Taxonomy" id="358040"/>
    <lineage>
        <taxon>Eukaryota</taxon>
        <taxon>Metazoa</taxon>
        <taxon>Ecdysozoa</taxon>
        <taxon>Nematoda</taxon>
        <taxon>Chromadorea</taxon>
        <taxon>Rhabditida</taxon>
        <taxon>Rhabditina</taxon>
        <taxon>Diplogasteromorpha</taxon>
        <taxon>Diplogasteroidea</taxon>
        <taxon>Neodiplogasteridae</taxon>
        <taxon>Pristionchus</taxon>
    </lineage>
</organism>
<dbReference type="AlphaFoldDB" id="A0AAV5U5Z9"/>
<evidence type="ECO:0000313" key="3">
    <source>
        <dbReference type="Proteomes" id="UP001432027"/>
    </source>
</evidence>
<reference evidence="2" key="1">
    <citation type="submission" date="2023-10" db="EMBL/GenBank/DDBJ databases">
        <title>Genome assembly of Pristionchus species.</title>
        <authorList>
            <person name="Yoshida K."/>
            <person name="Sommer R.J."/>
        </authorList>
    </citation>
    <scope>NUCLEOTIDE SEQUENCE</scope>
    <source>
        <strain evidence="2">RS0144</strain>
    </source>
</reference>
<keyword evidence="3" id="KW-1185">Reference proteome</keyword>
<gene>
    <name evidence="2" type="ORF">PENTCL1PPCAC_24126</name>
</gene>
<sequence>MEWGEEMKSLVDQARVLYSLPYSSLIDSIYRLGRAVKHAGRRAAKGTSAASHRQLPAVLGRFADAQHESGRTTRGRGRGHGWTSASHRQEPAVLGRVVAAALLVVAGGRGASPSHRNRH</sequence>
<dbReference type="Proteomes" id="UP001432027">
    <property type="component" value="Unassembled WGS sequence"/>
</dbReference>
<feature type="region of interest" description="Disordered" evidence="1">
    <location>
        <begin position="62"/>
        <end position="88"/>
    </location>
</feature>